<dbReference type="Proteomes" id="UP001597483">
    <property type="component" value="Unassembled WGS sequence"/>
</dbReference>
<gene>
    <name evidence="3" type="ORF">ACFSVL_28300</name>
</gene>
<feature type="domain" description="Amidase" evidence="2">
    <location>
        <begin position="64"/>
        <end position="504"/>
    </location>
</feature>
<dbReference type="NCBIfam" id="NF006006">
    <property type="entry name" value="PRK08137.1"/>
    <property type="match status" value="1"/>
</dbReference>
<feature type="signal peptide" evidence="1">
    <location>
        <begin position="1"/>
        <end position="26"/>
    </location>
</feature>
<evidence type="ECO:0000259" key="2">
    <source>
        <dbReference type="Pfam" id="PF01425"/>
    </source>
</evidence>
<dbReference type="RefSeq" id="WP_378308591.1">
    <property type="nucleotide sequence ID" value="NZ_JBHUKS010000020.1"/>
</dbReference>
<protein>
    <submittedName>
        <fullName evidence="3">Amidase</fullName>
        <ecNumber evidence="3">3.5.1.4</ecNumber>
    </submittedName>
</protein>
<dbReference type="InterPro" id="IPR023631">
    <property type="entry name" value="Amidase_dom"/>
</dbReference>
<name>A0ABW5HDX0_9PSEU</name>
<dbReference type="Gene3D" id="3.90.1300.10">
    <property type="entry name" value="Amidase signature (AS) domain"/>
    <property type="match status" value="1"/>
</dbReference>
<reference evidence="4" key="1">
    <citation type="journal article" date="2019" name="Int. J. Syst. Evol. Microbiol.">
        <title>The Global Catalogue of Microorganisms (GCM) 10K type strain sequencing project: providing services to taxonomists for standard genome sequencing and annotation.</title>
        <authorList>
            <consortium name="The Broad Institute Genomics Platform"/>
            <consortium name="The Broad Institute Genome Sequencing Center for Infectious Disease"/>
            <person name="Wu L."/>
            <person name="Ma J."/>
        </authorList>
    </citation>
    <scope>NUCLEOTIDE SEQUENCE [LARGE SCALE GENOMIC DNA]</scope>
    <source>
        <strain evidence="4">CGMCC 4.7641</strain>
    </source>
</reference>
<dbReference type="InterPro" id="IPR036928">
    <property type="entry name" value="AS_sf"/>
</dbReference>
<evidence type="ECO:0000313" key="4">
    <source>
        <dbReference type="Proteomes" id="UP001597483"/>
    </source>
</evidence>
<dbReference type="Pfam" id="PF01425">
    <property type="entry name" value="Amidase"/>
    <property type="match status" value="1"/>
</dbReference>
<organism evidence="3 4">
    <name type="scientific">Amycolatopsis silviterrae</name>
    <dbReference type="NCBI Taxonomy" id="1656914"/>
    <lineage>
        <taxon>Bacteria</taxon>
        <taxon>Bacillati</taxon>
        <taxon>Actinomycetota</taxon>
        <taxon>Actinomycetes</taxon>
        <taxon>Pseudonocardiales</taxon>
        <taxon>Pseudonocardiaceae</taxon>
        <taxon>Amycolatopsis</taxon>
    </lineage>
</organism>
<dbReference type="EMBL" id="JBHUKS010000020">
    <property type="protein sequence ID" value="MFD2471327.1"/>
    <property type="molecule type" value="Genomic_DNA"/>
</dbReference>
<keyword evidence="1" id="KW-0732">Signal</keyword>
<dbReference type="EC" id="3.5.1.4" evidence="3"/>
<dbReference type="GO" id="GO:0004040">
    <property type="term" value="F:amidase activity"/>
    <property type="evidence" value="ECO:0007669"/>
    <property type="project" value="UniProtKB-EC"/>
</dbReference>
<proteinExistence type="predicted"/>
<sequence>MGKRLPAVLAALVAAAGLATAPPAVAMQGEPDVDAAGLHFDLDRADIPSLQHRMASGHLTATRLTSAYLARIRAVDPKVNAVLALNPAALAQAAASDVRHRTGHTLGPLDGIPVLVKDNVDTHDQQTTAGSRALRSRPAKDATLITRLRDAGAVIIGKANLSEWANFRAAKPTSGWSGVGGQTNNPYVLDHNPCGSSAGSAAGVAASLAQVAIGSETDGSIVCPAGMTATVGHKPSLGLVSRTGVVPISAEQDTAGPIARNVVDTALTLSVLQGRDPSDLATLRYPSTQPADYAKLLRPGVLRGARIGLWRLPVLGPDTDAVVSKTKAALEHAGATVVEVTLPYQDRLGELEFPALLTEFHRDIDAYLATRPTGPRNLADLIAYNRADPLERTCFAGQELFEQALAAPGPQDPTYLKNRAELTDLSRRSLDETLAKYDLDAIASPTNPPAWKTDCKTGDNDVIPSSTPAAVAGYPDVTVPAGSVGPLPVGISFMGGQWTDGKMLALAADYMRVAPVRVPPRYLPRLPG</sequence>
<feature type="chain" id="PRO_5047069942" evidence="1">
    <location>
        <begin position="27"/>
        <end position="528"/>
    </location>
</feature>
<dbReference type="PANTHER" id="PTHR42678">
    <property type="entry name" value="AMIDASE"/>
    <property type="match status" value="1"/>
</dbReference>
<keyword evidence="3" id="KW-0378">Hydrolase</keyword>
<evidence type="ECO:0000313" key="3">
    <source>
        <dbReference type="EMBL" id="MFD2471327.1"/>
    </source>
</evidence>
<evidence type="ECO:0000256" key="1">
    <source>
        <dbReference type="SAM" id="SignalP"/>
    </source>
</evidence>
<dbReference type="PANTHER" id="PTHR42678:SF34">
    <property type="entry name" value="OS04G0183300 PROTEIN"/>
    <property type="match status" value="1"/>
</dbReference>
<keyword evidence="4" id="KW-1185">Reference proteome</keyword>
<accession>A0ABW5HDX0</accession>
<comment type="caution">
    <text evidence="3">The sequence shown here is derived from an EMBL/GenBank/DDBJ whole genome shotgun (WGS) entry which is preliminary data.</text>
</comment>
<dbReference type="SUPFAM" id="SSF75304">
    <property type="entry name" value="Amidase signature (AS) enzymes"/>
    <property type="match status" value="1"/>
</dbReference>